<dbReference type="OrthoDB" id="3024632at2759"/>
<keyword evidence="1" id="KW-0472">Membrane</keyword>
<accession>A0A9X0BCV4</accession>
<evidence type="ECO:0000313" key="3">
    <source>
        <dbReference type="Proteomes" id="UP001147747"/>
    </source>
</evidence>
<dbReference type="RefSeq" id="XP_056492387.1">
    <property type="nucleotide sequence ID" value="XM_056626592.1"/>
</dbReference>
<keyword evidence="1" id="KW-1133">Transmembrane helix</keyword>
<name>A0A9X0BCV4_9EURO</name>
<feature type="transmembrane region" description="Helical" evidence="1">
    <location>
        <begin position="215"/>
        <end position="236"/>
    </location>
</feature>
<organism evidence="2 3">
    <name type="scientific">Penicillium cosmopolitanum</name>
    <dbReference type="NCBI Taxonomy" id="1131564"/>
    <lineage>
        <taxon>Eukaryota</taxon>
        <taxon>Fungi</taxon>
        <taxon>Dikarya</taxon>
        <taxon>Ascomycota</taxon>
        <taxon>Pezizomycotina</taxon>
        <taxon>Eurotiomycetes</taxon>
        <taxon>Eurotiomycetidae</taxon>
        <taxon>Eurotiales</taxon>
        <taxon>Aspergillaceae</taxon>
        <taxon>Penicillium</taxon>
    </lineage>
</organism>
<gene>
    <name evidence="2" type="ORF">N7509_001955</name>
</gene>
<keyword evidence="1" id="KW-0812">Transmembrane</keyword>
<dbReference type="GeneID" id="81365572"/>
<dbReference type="EMBL" id="JAPZBU010000004">
    <property type="protein sequence ID" value="KAJ5408072.1"/>
    <property type="molecule type" value="Genomic_DNA"/>
</dbReference>
<dbReference type="AlphaFoldDB" id="A0A9X0BCV4"/>
<reference evidence="2" key="1">
    <citation type="submission" date="2022-12" db="EMBL/GenBank/DDBJ databases">
        <authorList>
            <person name="Petersen C."/>
        </authorList>
    </citation>
    <scope>NUCLEOTIDE SEQUENCE</scope>
    <source>
        <strain evidence="2">IBT 29677</strain>
    </source>
</reference>
<reference evidence="2" key="2">
    <citation type="journal article" date="2023" name="IMA Fungus">
        <title>Comparative genomic study of the Penicillium genus elucidates a diverse pangenome and 15 lateral gene transfer events.</title>
        <authorList>
            <person name="Petersen C."/>
            <person name="Sorensen T."/>
            <person name="Nielsen M.R."/>
            <person name="Sondergaard T.E."/>
            <person name="Sorensen J.L."/>
            <person name="Fitzpatrick D.A."/>
            <person name="Frisvad J.C."/>
            <person name="Nielsen K.L."/>
        </authorList>
    </citation>
    <scope>NUCLEOTIDE SEQUENCE</scope>
    <source>
        <strain evidence="2">IBT 29677</strain>
    </source>
</reference>
<feature type="transmembrane region" description="Helical" evidence="1">
    <location>
        <begin position="188"/>
        <end position="209"/>
    </location>
</feature>
<feature type="transmembrane region" description="Helical" evidence="1">
    <location>
        <begin position="55"/>
        <end position="74"/>
    </location>
</feature>
<protein>
    <submittedName>
        <fullName evidence="2">Uncharacterized protein</fullName>
    </submittedName>
</protein>
<sequence length="578" mass="64358">MDKSTVSNSTEIAKIKGALSSFNFGGSLVEITALTSLIGSTAAESLALGEKGPAGLVWAMMTVFGAIPVVKLFIATSTPGWLRESMGVSNAKSDAVVGLFQNADKNFMFHDRKEPAIAVESEMKSARGSRMKEDSPISSQRRFVYVFNQHTISILNCIPSSFPGDEIKIYSFVEDPWRDKRYASWFSYVDWMLLAASVMGKLGEFTLLWKYDACTLAWVSLASWVFYFTAAVILRLHGLWGNTKKSEIDILTGTLPTCSSVGVDRKIILGIPKSARVHLIWRINWSIGAIIGVSTVVATYVSLIQSTSNEGFLIWAGFQVLWLSIRSAVYYFLSNREGHYHVGLEGRPWRKVNVQDRSRIRRLVYTLSKYQIQQHPRSPLSYEDDIVAPENLENIQSEYPASPEDKNVTLSIQGVIPDTVLSSVSWVFGCKEGGFDFYDTCIIVLKTSNGIISIPAARALSTRQLSGQPKHDSEEGIDLIHLPRGGSLPHGSSAFPDNSIEVKWCYWIPCSGGRWLHFITEQSKNRGQREAAILTNYEVTRILNNGKIMNISLKHVDEVKEIVDYSTIACGHMQALLR</sequence>
<keyword evidence="3" id="KW-1185">Reference proteome</keyword>
<comment type="caution">
    <text evidence="2">The sequence shown here is derived from an EMBL/GenBank/DDBJ whole genome shotgun (WGS) entry which is preliminary data.</text>
</comment>
<evidence type="ECO:0000313" key="2">
    <source>
        <dbReference type="EMBL" id="KAJ5408072.1"/>
    </source>
</evidence>
<evidence type="ECO:0000256" key="1">
    <source>
        <dbReference type="SAM" id="Phobius"/>
    </source>
</evidence>
<dbReference type="Proteomes" id="UP001147747">
    <property type="component" value="Unassembled WGS sequence"/>
</dbReference>
<feature type="transmembrane region" description="Helical" evidence="1">
    <location>
        <begin position="21"/>
        <end position="43"/>
    </location>
</feature>
<feature type="transmembrane region" description="Helical" evidence="1">
    <location>
        <begin position="283"/>
        <end position="306"/>
    </location>
</feature>
<feature type="transmembrane region" description="Helical" evidence="1">
    <location>
        <begin position="312"/>
        <end position="333"/>
    </location>
</feature>
<proteinExistence type="predicted"/>